<protein>
    <submittedName>
        <fullName evidence="1">Uncharacterized protein</fullName>
    </submittedName>
</protein>
<evidence type="ECO:0000313" key="1">
    <source>
        <dbReference type="EMBL" id="KAH9413059.1"/>
    </source>
</evidence>
<reference evidence="1 2" key="1">
    <citation type="journal article" date="2018" name="J. Allergy Clin. Immunol.">
        <title>High-quality assembly of Dermatophagoides pteronyssinus genome and transcriptome reveals a wide range of novel allergens.</title>
        <authorList>
            <person name="Liu X.Y."/>
            <person name="Yang K.Y."/>
            <person name="Wang M.Q."/>
            <person name="Kwok J.S."/>
            <person name="Zeng X."/>
            <person name="Yang Z."/>
            <person name="Xiao X.J."/>
            <person name="Lau C.P."/>
            <person name="Li Y."/>
            <person name="Huang Z.M."/>
            <person name="Ba J.G."/>
            <person name="Yim A.K."/>
            <person name="Ouyang C.Y."/>
            <person name="Ngai S.M."/>
            <person name="Chan T.F."/>
            <person name="Leung E.L."/>
            <person name="Liu L."/>
            <person name="Liu Z.G."/>
            <person name="Tsui S.K."/>
        </authorList>
    </citation>
    <scope>NUCLEOTIDE SEQUENCE [LARGE SCALE GENOMIC DNA]</scope>
    <source>
        <strain evidence="1">Derp</strain>
    </source>
</reference>
<sequence>MFFKKQNNNNNKISDEIKNFYHSRFYLKKIFFFKGSDEILIQTELIEDSAFEIKPQTTITTK</sequence>
<feature type="non-terminal residue" evidence="1">
    <location>
        <position position="62"/>
    </location>
</feature>
<gene>
    <name evidence="1" type="ORF">DERP_006744</name>
</gene>
<dbReference type="EMBL" id="NJHN03000123">
    <property type="protein sequence ID" value="KAH9413059.1"/>
    <property type="molecule type" value="Genomic_DNA"/>
</dbReference>
<proteinExistence type="predicted"/>
<comment type="caution">
    <text evidence="1">The sequence shown here is derived from an EMBL/GenBank/DDBJ whole genome shotgun (WGS) entry which is preliminary data.</text>
</comment>
<organism evidence="1 2">
    <name type="scientific">Dermatophagoides pteronyssinus</name>
    <name type="common">European house dust mite</name>
    <dbReference type="NCBI Taxonomy" id="6956"/>
    <lineage>
        <taxon>Eukaryota</taxon>
        <taxon>Metazoa</taxon>
        <taxon>Ecdysozoa</taxon>
        <taxon>Arthropoda</taxon>
        <taxon>Chelicerata</taxon>
        <taxon>Arachnida</taxon>
        <taxon>Acari</taxon>
        <taxon>Acariformes</taxon>
        <taxon>Sarcoptiformes</taxon>
        <taxon>Astigmata</taxon>
        <taxon>Psoroptidia</taxon>
        <taxon>Analgoidea</taxon>
        <taxon>Pyroglyphidae</taxon>
        <taxon>Dermatophagoidinae</taxon>
        <taxon>Dermatophagoides</taxon>
    </lineage>
</organism>
<accession>A0ABQ8IRV7</accession>
<dbReference type="Proteomes" id="UP000887458">
    <property type="component" value="Unassembled WGS sequence"/>
</dbReference>
<name>A0ABQ8IRV7_DERPT</name>
<evidence type="ECO:0000313" key="2">
    <source>
        <dbReference type="Proteomes" id="UP000887458"/>
    </source>
</evidence>
<keyword evidence="2" id="KW-1185">Reference proteome</keyword>
<reference evidence="1 2" key="2">
    <citation type="journal article" date="2022" name="Mol. Biol. Evol.">
        <title>Comparative Genomics Reveals Insights into the Divergent Evolution of Astigmatic Mites and Household Pest Adaptations.</title>
        <authorList>
            <person name="Xiong Q."/>
            <person name="Wan A.T."/>
            <person name="Liu X."/>
            <person name="Fung C.S."/>
            <person name="Xiao X."/>
            <person name="Malainual N."/>
            <person name="Hou J."/>
            <person name="Wang L."/>
            <person name="Wang M."/>
            <person name="Yang K.Y."/>
            <person name="Cui Y."/>
            <person name="Leung E.L."/>
            <person name="Nong W."/>
            <person name="Shin S.K."/>
            <person name="Au S.W."/>
            <person name="Jeong K.Y."/>
            <person name="Chew F.T."/>
            <person name="Hui J.H."/>
            <person name="Leung T.F."/>
            <person name="Tungtrongchitr A."/>
            <person name="Zhong N."/>
            <person name="Liu Z."/>
            <person name="Tsui S.K."/>
        </authorList>
    </citation>
    <scope>NUCLEOTIDE SEQUENCE [LARGE SCALE GENOMIC DNA]</scope>
    <source>
        <strain evidence="1">Derp</strain>
    </source>
</reference>